<dbReference type="Gene3D" id="1.10.10.10">
    <property type="entry name" value="Winged helix-like DNA-binding domain superfamily/Winged helix DNA-binding domain"/>
    <property type="match status" value="1"/>
</dbReference>
<dbReference type="InterPro" id="IPR036390">
    <property type="entry name" value="WH_DNA-bd_sf"/>
</dbReference>
<feature type="domain" description="HTH marR-type" evidence="1">
    <location>
        <begin position="7"/>
        <end position="139"/>
    </location>
</feature>
<accession>A0A6G8QEY8</accession>
<dbReference type="Proteomes" id="UP000501452">
    <property type="component" value="Chromosome"/>
</dbReference>
<dbReference type="PROSITE" id="PS50995">
    <property type="entry name" value="HTH_MARR_2"/>
    <property type="match status" value="1"/>
</dbReference>
<evidence type="ECO:0000313" key="2">
    <source>
        <dbReference type="EMBL" id="QIN85008.1"/>
    </source>
</evidence>
<reference evidence="2 3" key="1">
    <citation type="submission" date="2019-10" db="EMBL/GenBank/DDBJ databases">
        <title>Rubrobacter sp nov SCSIO 52090 isolated from a deep-sea sediment in the South China Sea.</title>
        <authorList>
            <person name="Chen R.W."/>
        </authorList>
    </citation>
    <scope>NUCLEOTIDE SEQUENCE [LARGE SCALE GENOMIC DNA]</scope>
    <source>
        <strain evidence="2 3">SCSIO 52909</strain>
    </source>
</reference>
<dbReference type="EMBL" id="CP045119">
    <property type="protein sequence ID" value="QIN85008.1"/>
    <property type="molecule type" value="Genomic_DNA"/>
</dbReference>
<dbReference type="RefSeq" id="WP_166173460.1">
    <property type="nucleotide sequence ID" value="NZ_CP045119.1"/>
</dbReference>
<proteinExistence type="predicted"/>
<dbReference type="GO" id="GO:0006950">
    <property type="term" value="P:response to stress"/>
    <property type="evidence" value="ECO:0007669"/>
    <property type="project" value="TreeGrafter"/>
</dbReference>
<sequence>MVEDGTRRRIGYQMKRAQHALRLAMDAAVRDLGLTTPQYAALAVLEGEAGLSGAGLARRCFVTPQTMNGILAKLEGAGLVERRRHPEHGRVLQAYLTETGGAVVSRAHALVEAVEGRMLEGLTEHERGRLLVVLRGCAEALERDDGRAGLP</sequence>
<dbReference type="SUPFAM" id="SSF46785">
    <property type="entry name" value="Winged helix' DNA-binding domain"/>
    <property type="match status" value="1"/>
</dbReference>
<name>A0A6G8QEY8_9ACTN</name>
<dbReference type="KEGG" id="rub:GBA63_03255"/>
<dbReference type="PANTHER" id="PTHR33164">
    <property type="entry name" value="TRANSCRIPTIONAL REGULATOR, MARR FAMILY"/>
    <property type="match status" value="1"/>
</dbReference>
<dbReference type="Pfam" id="PF12802">
    <property type="entry name" value="MarR_2"/>
    <property type="match status" value="1"/>
</dbReference>
<organism evidence="2 3">
    <name type="scientific">Rubrobacter tropicus</name>
    <dbReference type="NCBI Taxonomy" id="2653851"/>
    <lineage>
        <taxon>Bacteria</taxon>
        <taxon>Bacillati</taxon>
        <taxon>Actinomycetota</taxon>
        <taxon>Rubrobacteria</taxon>
        <taxon>Rubrobacterales</taxon>
        <taxon>Rubrobacteraceae</taxon>
        <taxon>Rubrobacter</taxon>
    </lineage>
</organism>
<dbReference type="InterPro" id="IPR036388">
    <property type="entry name" value="WH-like_DNA-bd_sf"/>
</dbReference>
<dbReference type="PANTHER" id="PTHR33164:SF43">
    <property type="entry name" value="HTH-TYPE TRANSCRIPTIONAL REPRESSOR YETL"/>
    <property type="match status" value="1"/>
</dbReference>
<evidence type="ECO:0000313" key="3">
    <source>
        <dbReference type="Proteomes" id="UP000501452"/>
    </source>
</evidence>
<dbReference type="InterPro" id="IPR039422">
    <property type="entry name" value="MarR/SlyA-like"/>
</dbReference>
<dbReference type="GO" id="GO:0003700">
    <property type="term" value="F:DNA-binding transcription factor activity"/>
    <property type="evidence" value="ECO:0007669"/>
    <property type="project" value="InterPro"/>
</dbReference>
<evidence type="ECO:0000259" key="1">
    <source>
        <dbReference type="PROSITE" id="PS50995"/>
    </source>
</evidence>
<dbReference type="AlphaFoldDB" id="A0A6G8QEY8"/>
<dbReference type="SMART" id="SM00347">
    <property type="entry name" value="HTH_MARR"/>
    <property type="match status" value="1"/>
</dbReference>
<keyword evidence="3" id="KW-1185">Reference proteome</keyword>
<protein>
    <submittedName>
        <fullName evidence="2">MarR family transcriptional regulator</fullName>
    </submittedName>
</protein>
<gene>
    <name evidence="2" type="ORF">GBA63_03255</name>
</gene>
<dbReference type="InterPro" id="IPR000835">
    <property type="entry name" value="HTH_MarR-typ"/>
</dbReference>